<protein>
    <recommendedName>
        <fullName evidence="8">Cytochrome b561 domain-containing protein</fullName>
    </recommendedName>
</protein>
<evidence type="ECO:0000256" key="1">
    <source>
        <dbReference type="ARBA" id="ARBA00004370"/>
    </source>
</evidence>
<feature type="transmembrane region" description="Helical" evidence="7">
    <location>
        <begin position="66"/>
        <end position="87"/>
    </location>
</feature>
<accession>L8GG14</accession>
<feature type="transmembrane region" description="Helical" evidence="7">
    <location>
        <begin position="99"/>
        <end position="120"/>
    </location>
</feature>
<dbReference type="GeneID" id="14912008"/>
<dbReference type="STRING" id="1257118.L8GG14"/>
<feature type="transmembrane region" description="Helical" evidence="7">
    <location>
        <begin position="171"/>
        <end position="192"/>
    </location>
</feature>
<feature type="transmembrane region" description="Helical" evidence="7">
    <location>
        <begin position="275"/>
        <end position="295"/>
    </location>
</feature>
<reference evidence="9 10" key="1">
    <citation type="journal article" date="2013" name="Genome Biol.">
        <title>Genome of Acanthamoeba castellanii highlights extensive lateral gene transfer and early evolution of tyrosine kinase signaling.</title>
        <authorList>
            <person name="Clarke M."/>
            <person name="Lohan A.J."/>
            <person name="Liu B."/>
            <person name="Lagkouvardos I."/>
            <person name="Roy S."/>
            <person name="Zafar N."/>
            <person name="Bertelli C."/>
            <person name="Schilde C."/>
            <person name="Kianianmomeni A."/>
            <person name="Burglin T.R."/>
            <person name="Frech C."/>
            <person name="Turcotte B."/>
            <person name="Kopec K.O."/>
            <person name="Synnott J.M."/>
            <person name="Choo C."/>
            <person name="Paponov I."/>
            <person name="Finkler A."/>
            <person name="Soon Heng Tan C."/>
            <person name="Hutchins A.P."/>
            <person name="Weinmeier T."/>
            <person name="Rattei T."/>
            <person name="Chu J.S."/>
            <person name="Gimenez G."/>
            <person name="Irimia M."/>
            <person name="Rigden D.J."/>
            <person name="Fitzpatrick D.A."/>
            <person name="Lorenzo-Morales J."/>
            <person name="Bateman A."/>
            <person name="Chiu C.H."/>
            <person name="Tang P."/>
            <person name="Hegemann P."/>
            <person name="Fromm H."/>
            <person name="Raoult D."/>
            <person name="Greub G."/>
            <person name="Miranda-Saavedra D."/>
            <person name="Chen N."/>
            <person name="Nash P."/>
            <person name="Ginger M.L."/>
            <person name="Horn M."/>
            <person name="Schaap P."/>
            <person name="Caler L."/>
            <person name="Loftus B."/>
        </authorList>
    </citation>
    <scope>NUCLEOTIDE SEQUENCE [LARGE SCALE GENOMIC DNA]</scope>
    <source>
        <strain evidence="9 10">Neff</strain>
    </source>
</reference>
<evidence type="ECO:0000256" key="5">
    <source>
        <dbReference type="ARBA" id="ARBA00022989"/>
    </source>
</evidence>
<gene>
    <name evidence="9" type="ORF">ACA1_260220</name>
</gene>
<dbReference type="InterPro" id="IPR006593">
    <property type="entry name" value="Cyt_b561/ferric_Rdtase_TM"/>
</dbReference>
<dbReference type="VEuPathDB" id="AmoebaDB:ACA1_260220"/>
<evidence type="ECO:0000256" key="7">
    <source>
        <dbReference type="SAM" id="Phobius"/>
    </source>
</evidence>
<evidence type="ECO:0000256" key="6">
    <source>
        <dbReference type="ARBA" id="ARBA00023136"/>
    </source>
</evidence>
<proteinExistence type="predicted"/>
<dbReference type="PANTHER" id="PTHR47797:SF3">
    <property type="entry name" value="CYTOCHROME B561 DOMAIN-CONTAINING PROTEIN"/>
    <property type="match status" value="1"/>
</dbReference>
<dbReference type="CDD" id="cd08760">
    <property type="entry name" value="Cyt_b561_FRRS1_like"/>
    <property type="match status" value="1"/>
</dbReference>
<dbReference type="SMART" id="SM00665">
    <property type="entry name" value="B561"/>
    <property type="match status" value="1"/>
</dbReference>
<evidence type="ECO:0000256" key="3">
    <source>
        <dbReference type="ARBA" id="ARBA00022692"/>
    </source>
</evidence>
<comment type="subcellular location">
    <subcellularLocation>
        <location evidence="1">Membrane</location>
    </subcellularLocation>
</comment>
<feature type="transmembrane region" description="Helical" evidence="7">
    <location>
        <begin position="24"/>
        <end position="45"/>
    </location>
</feature>
<keyword evidence="3 7" id="KW-0812">Transmembrane</keyword>
<dbReference type="Proteomes" id="UP000011083">
    <property type="component" value="Unassembled WGS sequence"/>
</dbReference>
<dbReference type="RefSeq" id="XP_004333671.1">
    <property type="nucleotide sequence ID" value="XM_004333623.1"/>
</dbReference>
<dbReference type="Gene3D" id="1.20.120.1770">
    <property type="match status" value="1"/>
</dbReference>
<evidence type="ECO:0000259" key="8">
    <source>
        <dbReference type="PROSITE" id="PS50939"/>
    </source>
</evidence>
<dbReference type="AlphaFoldDB" id="L8GG14"/>
<feature type="domain" description="Cytochrome b561" evidence="8">
    <location>
        <begin position="1"/>
        <end position="198"/>
    </location>
</feature>
<name>L8GG14_ACACF</name>
<keyword evidence="5 7" id="KW-1133">Transmembrane helix</keyword>
<evidence type="ECO:0000256" key="2">
    <source>
        <dbReference type="ARBA" id="ARBA00022448"/>
    </source>
</evidence>
<keyword evidence="10" id="KW-1185">Reference proteome</keyword>
<dbReference type="OrthoDB" id="19261at2759"/>
<keyword evidence="4" id="KW-0249">Electron transport</keyword>
<dbReference type="EMBL" id="KB008148">
    <property type="protein sequence ID" value="ELR11658.1"/>
    <property type="molecule type" value="Genomic_DNA"/>
</dbReference>
<evidence type="ECO:0000313" key="10">
    <source>
        <dbReference type="Proteomes" id="UP000011083"/>
    </source>
</evidence>
<evidence type="ECO:0000313" key="9">
    <source>
        <dbReference type="EMBL" id="ELR11658.1"/>
    </source>
</evidence>
<dbReference type="PROSITE" id="PS50939">
    <property type="entry name" value="CYTOCHROME_B561"/>
    <property type="match status" value="1"/>
</dbReference>
<evidence type="ECO:0000256" key="4">
    <source>
        <dbReference type="ARBA" id="ARBA00022982"/>
    </source>
</evidence>
<dbReference type="KEGG" id="acan:ACA1_260220"/>
<dbReference type="GO" id="GO:0016020">
    <property type="term" value="C:membrane"/>
    <property type="evidence" value="ECO:0007669"/>
    <property type="project" value="UniProtKB-SubCell"/>
</dbReference>
<organism evidence="9 10">
    <name type="scientific">Acanthamoeba castellanii (strain ATCC 30010 / Neff)</name>
    <dbReference type="NCBI Taxonomy" id="1257118"/>
    <lineage>
        <taxon>Eukaryota</taxon>
        <taxon>Amoebozoa</taxon>
        <taxon>Discosea</taxon>
        <taxon>Longamoebia</taxon>
        <taxon>Centramoebida</taxon>
        <taxon>Acanthamoebidae</taxon>
        <taxon>Acanthamoeba</taxon>
    </lineage>
</organism>
<sequence length="306" mass="34454">MVVRHGGDEHEEGEGPWITKDVVVLLHGLGMILAWGFFLNIGSVIGRYYKKPPHDLFAPRWFEWHATFQTVGFFIALGSGLLIIVHLSWNRFPGEHLGGLHQVMGVLLLLCAIAQPIIGVEAHRDFLRLRGPGRFHPPHRWLGRFLMLAAVPTMGFGFKELGKHIMQIDTIVWWAFAILVVLGTVIISYGEWSLSGQVKPRPAKSEFELRDVTGKSGVVDEDHYGTDEVDAVDDVRMSAAASVNNGVEEDKRTVVDFVFEREEVLRKERKRSQTVLIGCSVLSLGIVLFICGYMINSYRNMDMDQD</sequence>
<keyword evidence="6 7" id="KW-0472">Membrane</keyword>
<dbReference type="PANTHER" id="PTHR47797">
    <property type="entry name" value="DEHYDROGENASE, PUTATIVE (AFU_ORTHOLOGUE AFUA_8G05805)-RELATED"/>
    <property type="match status" value="1"/>
</dbReference>
<keyword evidence="2" id="KW-0813">Transport</keyword>
<feature type="transmembrane region" description="Helical" evidence="7">
    <location>
        <begin position="141"/>
        <end position="159"/>
    </location>
</feature>